<evidence type="ECO:0000313" key="15">
    <source>
        <dbReference type="Proteomes" id="UP000462362"/>
    </source>
</evidence>
<evidence type="ECO:0000256" key="6">
    <source>
        <dbReference type="ARBA" id="ARBA00022847"/>
    </source>
</evidence>
<keyword evidence="8" id="KW-0915">Sodium</keyword>
<dbReference type="Gene3D" id="1.20.1730.10">
    <property type="entry name" value="Sodium/glucose cotransporter"/>
    <property type="match status" value="1"/>
</dbReference>
<accession>A0A6I3SAX7</accession>
<evidence type="ECO:0000256" key="8">
    <source>
        <dbReference type="ARBA" id="ARBA00023053"/>
    </source>
</evidence>
<proteinExistence type="inferred from homology"/>
<evidence type="ECO:0000313" key="14">
    <source>
        <dbReference type="EMBL" id="MTU44053.1"/>
    </source>
</evidence>
<sequence length="503" mass="54254">MNIGLVILAVYIAVLLGIALYASKKDKKNIKDFATGGGLGIFILTLTFSATYHSAYAFMGAGGFAYKNGIGWWCNGLWTVLPGVLFWVWGRRFWYLGKRYGYLSVSDYASDVYQSKTVGILVTLITMIFTIPYVAIQAIGCSYIFQTISGGMLSYTVGALIFFAIMIVLVWLGGMKGVAITDAAQGVFMFAGLLGGSLWVILANFPSVADAYQAAFSHTPELFTMPGPNGVVTAQDWVSRWIVITFGMMMFPQVTLRFFAGKNLNVMKWSAVFSSIYLTMIYVFTPCVGMIGRLLMPDIAAPDTIFPELLLKYTPAVFAALIISGALAAAMSTGDSQLHATSTMVATDIYKKFVNKKANENTLYNVAKIGVLIIGLASVVFALTRPTALADLLVLSNGGVAVLVPAVIGGLYWKKATREGAIASIVIGEICMVSMTFIFKVSPFGFSGALCSMLISLIIFVSVSFITKPQAHTSEVISSINSYFAEDKAVEETQNNQGALAID</sequence>
<keyword evidence="5" id="KW-0812">Transmembrane</keyword>
<evidence type="ECO:0000256" key="1">
    <source>
        <dbReference type="ARBA" id="ARBA00004651"/>
    </source>
</evidence>
<dbReference type="GO" id="GO:0015293">
    <property type="term" value="F:symporter activity"/>
    <property type="evidence" value="ECO:0007669"/>
    <property type="project" value="UniProtKB-KW"/>
</dbReference>
<dbReference type="InterPro" id="IPR018212">
    <property type="entry name" value="Na/solute_symporter_CS"/>
</dbReference>
<dbReference type="PANTHER" id="PTHR48086:SF3">
    <property type="entry name" value="SODIUM_PROLINE SYMPORTER"/>
    <property type="match status" value="1"/>
</dbReference>
<dbReference type="GO" id="GO:0005886">
    <property type="term" value="C:plasma membrane"/>
    <property type="evidence" value="ECO:0007669"/>
    <property type="project" value="UniProtKB-SubCell"/>
</dbReference>
<evidence type="ECO:0000256" key="12">
    <source>
        <dbReference type="ARBA" id="ARBA00033708"/>
    </source>
</evidence>
<dbReference type="Pfam" id="PF00474">
    <property type="entry name" value="SSF"/>
    <property type="match status" value="1"/>
</dbReference>
<comment type="similarity">
    <text evidence="2 13">Belongs to the sodium:solute symporter (SSF) (TC 2.A.21) family.</text>
</comment>
<dbReference type="PROSITE" id="PS50283">
    <property type="entry name" value="NA_SOLUT_SYMP_3"/>
    <property type="match status" value="1"/>
</dbReference>
<dbReference type="AlphaFoldDB" id="A0A6I3SAX7"/>
<protein>
    <submittedName>
        <fullName evidence="14">Sodium:solute symporter family protein</fullName>
    </submittedName>
</protein>
<evidence type="ECO:0000256" key="4">
    <source>
        <dbReference type="ARBA" id="ARBA00022475"/>
    </source>
</evidence>
<dbReference type="GO" id="GO:0046942">
    <property type="term" value="P:carboxylic acid transport"/>
    <property type="evidence" value="ECO:0007669"/>
    <property type="project" value="UniProtKB-ARBA"/>
</dbReference>
<keyword evidence="3" id="KW-0813">Transport</keyword>
<dbReference type="CDD" id="cd10322">
    <property type="entry name" value="SLC5sbd"/>
    <property type="match status" value="1"/>
</dbReference>
<keyword evidence="11" id="KW-0739">Sodium transport</keyword>
<evidence type="ECO:0000256" key="5">
    <source>
        <dbReference type="ARBA" id="ARBA00022692"/>
    </source>
</evidence>
<dbReference type="InterPro" id="IPR050277">
    <property type="entry name" value="Sodium:Solute_Symporter"/>
</dbReference>
<comment type="catalytic activity">
    <reaction evidence="12">
        <text>L-proline(in) + Na(+)(in) = L-proline(out) + Na(+)(out)</text>
        <dbReference type="Rhea" id="RHEA:28967"/>
        <dbReference type="ChEBI" id="CHEBI:29101"/>
        <dbReference type="ChEBI" id="CHEBI:60039"/>
    </reaction>
</comment>
<evidence type="ECO:0000256" key="2">
    <source>
        <dbReference type="ARBA" id="ARBA00006434"/>
    </source>
</evidence>
<dbReference type="PROSITE" id="PS00457">
    <property type="entry name" value="NA_SOLUT_SYMP_2"/>
    <property type="match status" value="1"/>
</dbReference>
<keyword evidence="9" id="KW-0406">Ion transport</keyword>
<organism evidence="14 15">
    <name type="scientific">Parasutterella excrementihominis</name>
    <dbReference type="NCBI Taxonomy" id="487175"/>
    <lineage>
        <taxon>Bacteria</taxon>
        <taxon>Pseudomonadati</taxon>
        <taxon>Pseudomonadota</taxon>
        <taxon>Betaproteobacteria</taxon>
        <taxon>Burkholderiales</taxon>
        <taxon>Sutterellaceae</taxon>
        <taxon>Parasutterella</taxon>
    </lineage>
</organism>
<keyword evidence="6" id="KW-0769">Symport</keyword>
<dbReference type="RefSeq" id="WP_149879703.1">
    <property type="nucleotide sequence ID" value="NZ_CAJUON010000018.1"/>
</dbReference>
<dbReference type="EMBL" id="WNCL01000043">
    <property type="protein sequence ID" value="MTU44053.1"/>
    <property type="molecule type" value="Genomic_DNA"/>
</dbReference>
<name>A0A6I3SAX7_9BURK</name>
<evidence type="ECO:0000256" key="11">
    <source>
        <dbReference type="ARBA" id="ARBA00023201"/>
    </source>
</evidence>
<dbReference type="PANTHER" id="PTHR48086">
    <property type="entry name" value="SODIUM/PROLINE SYMPORTER-RELATED"/>
    <property type="match status" value="1"/>
</dbReference>
<comment type="caution">
    <text evidence="14">The sequence shown here is derived from an EMBL/GenBank/DDBJ whole genome shotgun (WGS) entry which is preliminary data.</text>
</comment>
<gene>
    <name evidence="14" type="ORF">GMD42_10665</name>
</gene>
<evidence type="ECO:0000256" key="10">
    <source>
        <dbReference type="ARBA" id="ARBA00023136"/>
    </source>
</evidence>
<dbReference type="InterPro" id="IPR038377">
    <property type="entry name" value="Na/Glc_symporter_sf"/>
</dbReference>
<keyword evidence="10" id="KW-0472">Membrane</keyword>
<dbReference type="Proteomes" id="UP000462362">
    <property type="component" value="Unassembled WGS sequence"/>
</dbReference>
<evidence type="ECO:0000256" key="7">
    <source>
        <dbReference type="ARBA" id="ARBA00022989"/>
    </source>
</evidence>
<evidence type="ECO:0000256" key="3">
    <source>
        <dbReference type="ARBA" id="ARBA00022448"/>
    </source>
</evidence>
<keyword evidence="4" id="KW-1003">Cell membrane</keyword>
<evidence type="ECO:0000256" key="9">
    <source>
        <dbReference type="ARBA" id="ARBA00023065"/>
    </source>
</evidence>
<comment type="subcellular location">
    <subcellularLocation>
        <location evidence="1">Cell membrane</location>
        <topology evidence="1">Multi-pass membrane protein</topology>
    </subcellularLocation>
</comment>
<evidence type="ECO:0000256" key="13">
    <source>
        <dbReference type="RuleBase" id="RU362091"/>
    </source>
</evidence>
<reference evidence="14 15" key="1">
    <citation type="journal article" date="2019" name="Nat. Med.">
        <title>A library of human gut bacterial isolates paired with longitudinal multiomics data enables mechanistic microbiome research.</title>
        <authorList>
            <person name="Poyet M."/>
            <person name="Groussin M."/>
            <person name="Gibbons S.M."/>
            <person name="Avila-Pacheco J."/>
            <person name="Jiang X."/>
            <person name="Kearney S.M."/>
            <person name="Perrotta A.R."/>
            <person name="Berdy B."/>
            <person name="Zhao S."/>
            <person name="Lieberman T.D."/>
            <person name="Swanson P.K."/>
            <person name="Smith M."/>
            <person name="Roesemann S."/>
            <person name="Alexander J.E."/>
            <person name="Rich S.A."/>
            <person name="Livny J."/>
            <person name="Vlamakis H."/>
            <person name="Clish C."/>
            <person name="Bullock K."/>
            <person name="Deik A."/>
            <person name="Scott J."/>
            <person name="Pierce K.A."/>
            <person name="Xavier R.J."/>
            <person name="Alm E.J."/>
        </authorList>
    </citation>
    <scope>NUCLEOTIDE SEQUENCE [LARGE SCALE GENOMIC DNA]</scope>
    <source>
        <strain evidence="14 15">BIOML-A2</strain>
    </source>
</reference>
<dbReference type="InterPro" id="IPR001734">
    <property type="entry name" value="Na/solute_symporter"/>
</dbReference>
<dbReference type="GO" id="GO:0006814">
    <property type="term" value="P:sodium ion transport"/>
    <property type="evidence" value="ECO:0007669"/>
    <property type="project" value="UniProtKB-KW"/>
</dbReference>
<keyword evidence="7" id="KW-1133">Transmembrane helix</keyword>